<evidence type="ECO:0000256" key="1">
    <source>
        <dbReference type="SAM" id="MobiDB-lite"/>
    </source>
</evidence>
<keyword evidence="2" id="KW-0812">Transmembrane</keyword>
<dbReference type="RefSeq" id="WP_143742917.1">
    <property type="nucleotide sequence ID" value="NZ_RBIM01000003.1"/>
</dbReference>
<feature type="transmembrane region" description="Helical" evidence="2">
    <location>
        <begin position="36"/>
        <end position="55"/>
    </location>
</feature>
<feature type="transmembrane region" description="Helical" evidence="2">
    <location>
        <begin position="136"/>
        <end position="155"/>
    </location>
</feature>
<organism evidence="3 4">
    <name type="scientific">Maricaulis maris</name>
    <dbReference type="NCBI Taxonomy" id="74318"/>
    <lineage>
        <taxon>Bacteria</taxon>
        <taxon>Pseudomonadati</taxon>
        <taxon>Pseudomonadota</taxon>
        <taxon>Alphaproteobacteria</taxon>
        <taxon>Maricaulales</taxon>
        <taxon>Maricaulaceae</taxon>
        <taxon>Maricaulis</taxon>
    </lineage>
</organism>
<evidence type="ECO:0000256" key="2">
    <source>
        <dbReference type="SAM" id="Phobius"/>
    </source>
</evidence>
<sequence length="205" mass="22709">MTEPSSFEREIADYAITQSHKHESESANAKKEQGRYLVAGAAGGIALLVGQFDTAADTQRLLIASALIFYAASLYCSFNTLRAVWVEESENAVAWKKWDVAARTVVFEQIQQKGAVSRMLELPPTPRNKTRQFDRWNWWAVTFLVQGAIWSLFFLGSHFEWWPWLGQHAIESAPVGGEILPPEASCTSGKSPPANCGSESSAQTL</sequence>
<keyword evidence="2" id="KW-1133">Transmembrane helix</keyword>
<dbReference type="EMBL" id="RBIM01000003">
    <property type="protein sequence ID" value="RKR00051.1"/>
    <property type="molecule type" value="Genomic_DNA"/>
</dbReference>
<gene>
    <name evidence="3" type="ORF">C7435_1249</name>
</gene>
<proteinExistence type="predicted"/>
<dbReference type="Proteomes" id="UP000273675">
    <property type="component" value="Unassembled WGS sequence"/>
</dbReference>
<name>A0A495DCL0_9PROT</name>
<accession>A0A495DCL0</accession>
<reference evidence="3 4" key="1">
    <citation type="submission" date="2018-10" db="EMBL/GenBank/DDBJ databases">
        <title>Genomic Encyclopedia of Type Strains, Phase IV (KMG-IV): sequencing the most valuable type-strain genomes for metagenomic binning, comparative biology and taxonomic classification.</title>
        <authorList>
            <person name="Goeker M."/>
        </authorList>
    </citation>
    <scope>NUCLEOTIDE SEQUENCE [LARGE SCALE GENOMIC DNA]</scope>
    <source>
        <strain evidence="3 4">DSM 4734</strain>
    </source>
</reference>
<comment type="caution">
    <text evidence="3">The sequence shown here is derived from an EMBL/GenBank/DDBJ whole genome shotgun (WGS) entry which is preliminary data.</text>
</comment>
<dbReference type="AlphaFoldDB" id="A0A495DCL0"/>
<feature type="transmembrane region" description="Helical" evidence="2">
    <location>
        <begin position="61"/>
        <end position="81"/>
    </location>
</feature>
<keyword evidence="2" id="KW-0472">Membrane</keyword>
<evidence type="ECO:0000313" key="3">
    <source>
        <dbReference type="EMBL" id="RKR00051.1"/>
    </source>
</evidence>
<evidence type="ECO:0000313" key="4">
    <source>
        <dbReference type="Proteomes" id="UP000273675"/>
    </source>
</evidence>
<feature type="region of interest" description="Disordered" evidence="1">
    <location>
        <begin position="181"/>
        <end position="205"/>
    </location>
</feature>
<protein>
    <submittedName>
        <fullName evidence="3">Uncharacterized protein</fullName>
    </submittedName>
</protein>